<dbReference type="GO" id="GO:0032543">
    <property type="term" value="P:mitochondrial translation"/>
    <property type="evidence" value="ECO:0007669"/>
    <property type="project" value="InterPro"/>
</dbReference>
<evidence type="ECO:0000256" key="6">
    <source>
        <dbReference type="ARBA" id="ARBA00023128"/>
    </source>
</evidence>
<dbReference type="Proteomes" id="UP000275408">
    <property type="component" value="Unassembled WGS sequence"/>
</dbReference>
<evidence type="ECO:0000256" key="5">
    <source>
        <dbReference type="ARBA" id="ARBA00022980"/>
    </source>
</evidence>
<dbReference type="InterPro" id="IPR040054">
    <property type="entry name" value="MRPS18B"/>
</dbReference>
<dbReference type="InterPro" id="IPR036870">
    <property type="entry name" value="Ribosomal_bS18_sf"/>
</dbReference>
<keyword evidence="4" id="KW-0809">Transit peptide</keyword>
<sequence length="260" mass="30244">WVRLKKFNMAALPRVLPKNLAMNSLCDFGRKIPQRFSSFCFRDRSLYNYRPRDQSWLVRRSWARGITHSSDKKNIKAHRVITPITAELLRSVQYGKEQWMSSAMRNYLVGKIEGGIIDPDSTDKLTLEHFQVFWPRGKPIWTNFQRNFKGQFPPQKTRRNCFAGTKVCSNPCPICQLKAERNYEVVYTDVGLLSQFICPHTEKILETIKTGVCQKQHKLLTKAIIEARDKGLIPYMIPGPRDPLRVFQPVGVPSMFKNRK</sequence>
<evidence type="ECO:0000256" key="4">
    <source>
        <dbReference type="ARBA" id="ARBA00022946"/>
    </source>
</evidence>
<keyword evidence="12" id="KW-1185">Reference proteome</keyword>
<evidence type="ECO:0000256" key="3">
    <source>
        <dbReference type="ARBA" id="ARBA00022553"/>
    </source>
</evidence>
<evidence type="ECO:0000256" key="2">
    <source>
        <dbReference type="ARBA" id="ARBA00006136"/>
    </source>
</evidence>
<evidence type="ECO:0000313" key="11">
    <source>
        <dbReference type="EMBL" id="RMX60634.1"/>
    </source>
</evidence>
<dbReference type="SUPFAM" id="SSF46911">
    <property type="entry name" value="Ribosomal protein S18"/>
    <property type="match status" value="1"/>
</dbReference>
<dbReference type="STRING" id="46731.A0A3M6V4I5"/>
<dbReference type="PANTHER" id="PTHR13329">
    <property type="entry name" value="MITOCHONDRIAL RIBOSOMAL PROTEIN S18B"/>
    <property type="match status" value="1"/>
</dbReference>
<name>A0A3M6V4I5_POCDA</name>
<comment type="caution">
    <text evidence="11">The sequence shown here is derived from an EMBL/GenBank/DDBJ whole genome shotgun (WGS) entry which is preliminary data.</text>
</comment>
<evidence type="ECO:0000256" key="9">
    <source>
        <dbReference type="ARBA" id="ARBA00035130"/>
    </source>
</evidence>
<dbReference type="GO" id="GO:0003735">
    <property type="term" value="F:structural constituent of ribosome"/>
    <property type="evidence" value="ECO:0007669"/>
    <property type="project" value="InterPro"/>
</dbReference>
<evidence type="ECO:0000256" key="7">
    <source>
        <dbReference type="ARBA" id="ARBA00023274"/>
    </source>
</evidence>
<gene>
    <name evidence="11" type="ORF">pdam_00013769</name>
</gene>
<accession>A0A3M6V4I5</accession>
<keyword evidence="5" id="KW-0689">Ribosomal protein</keyword>
<dbReference type="GO" id="GO:0005739">
    <property type="term" value="C:mitochondrion"/>
    <property type="evidence" value="ECO:0007669"/>
    <property type="project" value="UniProtKB-SubCell"/>
</dbReference>
<keyword evidence="7" id="KW-0687">Ribonucleoprotein</keyword>
<dbReference type="EMBL" id="RCHS01000140">
    <property type="protein sequence ID" value="RMX60634.1"/>
    <property type="molecule type" value="Genomic_DNA"/>
</dbReference>
<proteinExistence type="inferred from homology"/>
<dbReference type="OrthoDB" id="21463at2759"/>
<comment type="subcellular location">
    <subcellularLocation>
        <location evidence="1">Mitochondrion</location>
    </subcellularLocation>
</comment>
<evidence type="ECO:0000256" key="10">
    <source>
        <dbReference type="ARBA" id="ARBA00035515"/>
    </source>
</evidence>
<dbReference type="InterPro" id="IPR001648">
    <property type="entry name" value="Ribosomal_bS18"/>
</dbReference>
<evidence type="ECO:0000313" key="12">
    <source>
        <dbReference type="Proteomes" id="UP000275408"/>
    </source>
</evidence>
<dbReference type="GO" id="GO:1990904">
    <property type="term" value="C:ribonucleoprotein complex"/>
    <property type="evidence" value="ECO:0007669"/>
    <property type="project" value="UniProtKB-KW"/>
</dbReference>
<protein>
    <recommendedName>
        <fullName evidence="9">Small ribosomal subunit protein mS40</fullName>
    </recommendedName>
    <alternativeName>
        <fullName evidence="8">28S ribosomal protein S18-2, mitochondrial</fullName>
    </alternativeName>
    <alternativeName>
        <fullName evidence="10">28S ribosomal protein S18b, mitochondrial</fullName>
    </alternativeName>
</protein>
<organism evidence="11 12">
    <name type="scientific">Pocillopora damicornis</name>
    <name type="common">Cauliflower coral</name>
    <name type="synonym">Millepora damicornis</name>
    <dbReference type="NCBI Taxonomy" id="46731"/>
    <lineage>
        <taxon>Eukaryota</taxon>
        <taxon>Metazoa</taxon>
        <taxon>Cnidaria</taxon>
        <taxon>Anthozoa</taxon>
        <taxon>Hexacorallia</taxon>
        <taxon>Scleractinia</taxon>
        <taxon>Astrocoeniina</taxon>
        <taxon>Pocilloporidae</taxon>
        <taxon>Pocillopora</taxon>
    </lineage>
</organism>
<feature type="non-terminal residue" evidence="11">
    <location>
        <position position="1"/>
    </location>
</feature>
<reference evidence="11 12" key="1">
    <citation type="journal article" date="2018" name="Sci. Rep.">
        <title>Comparative analysis of the Pocillopora damicornis genome highlights role of immune system in coral evolution.</title>
        <authorList>
            <person name="Cunning R."/>
            <person name="Bay R.A."/>
            <person name="Gillette P."/>
            <person name="Baker A.C."/>
            <person name="Traylor-Knowles N."/>
        </authorList>
    </citation>
    <scope>NUCLEOTIDE SEQUENCE [LARGE SCALE GENOMIC DNA]</scope>
    <source>
        <strain evidence="11">RSMAS</strain>
        <tissue evidence="11">Whole animal</tissue>
    </source>
</reference>
<keyword evidence="3" id="KW-0597">Phosphoprotein</keyword>
<dbReference type="Pfam" id="PF01084">
    <property type="entry name" value="Ribosomal_S18"/>
    <property type="match status" value="1"/>
</dbReference>
<keyword evidence="6" id="KW-0496">Mitochondrion</keyword>
<dbReference type="PANTHER" id="PTHR13329:SF2">
    <property type="entry name" value="SMALL RIBOSOMAL SUBUNIT PROTEIN MS40"/>
    <property type="match status" value="1"/>
</dbReference>
<dbReference type="AlphaFoldDB" id="A0A3M6V4I5"/>
<comment type="similarity">
    <text evidence="2">Belongs to the bacterial ribosomal protein bS18 family. Mitochondrion-specific ribosomal protein mS40 subfamily.</text>
</comment>
<dbReference type="Gene3D" id="4.10.640.10">
    <property type="entry name" value="Ribosomal protein S18"/>
    <property type="match status" value="1"/>
</dbReference>
<dbReference type="GO" id="GO:0005840">
    <property type="term" value="C:ribosome"/>
    <property type="evidence" value="ECO:0007669"/>
    <property type="project" value="UniProtKB-KW"/>
</dbReference>
<evidence type="ECO:0000256" key="1">
    <source>
        <dbReference type="ARBA" id="ARBA00004173"/>
    </source>
</evidence>
<evidence type="ECO:0000256" key="8">
    <source>
        <dbReference type="ARBA" id="ARBA00032055"/>
    </source>
</evidence>